<dbReference type="GO" id="GO:0016887">
    <property type="term" value="F:ATP hydrolysis activity"/>
    <property type="evidence" value="ECO:0007669"/>
    <property type="project" value="InterPro"/>
</dbReference>
<keyword evidence="4" id="KW-1185">Reference proteome</keyword>
<dbReference type="PANTHER" id="PTHR30486">
    <property type="entry name" value="TWITCHING MOTILITY PROTEIN PILT"/>
    <property type="match status" value="1"/>
</dbReference>
<dbReference type="InterPro" id="IPR050921">
    <property type="entry name" value="T4SS_GSP_E_ATPase"/>
</dbReference>
<dbReference type="PROSITE" id="PS00675">
    <property type="entry name" value="SIGMA54_INTERACT_1"/>
    <property type="match status" value="1"/>
</dbReference>
<evidence type="ECO:0000256" key="1">
    <source>
        <dbReference type="ARBA" id="ARBA00006611"/>
    </source>
</evidence>
<dbReference type="Gene3D" id="3.30.450.380">
    <property type="match status" value="1"/>
</dbReference>
<protein>
    <submittedName>
        <fullName evidence="3">Pilus assembly protein CpaF</fullName>
    </submittedName>
</protein>
<dbReference type="InterPro" id="IPR001482">
    <property type="entry name" value="T2SS/T4SS_dom"/>
</dbReference>
<dbReference type="InterPro" id="IPR025662">
    <property type="entry name" value="Sigma_54_int_dom_ATP-bd_1"/>
</dbReference>
<name>A0A841C469_9LACT</name>
<comment type="similarity">
    <text evidence="1">Belongs to the GSP E family.</text>
</comment>
<proteinExistence type="inferred from homology"/>
<dbReference type="Gene3D" id="3.40.50.300">
    <property type="entry name" value="P-loop containing nucleotide triphosphate hydrolases"/>
    <property type="match status" value="1"/>
</dbReference>
<dbReference type="Proteomes" id="UP000562464">
    <property type="component" value="Unassembled WGS sequence"/>
</dbReference>
<organism evidence="3 4">
    <name type="scientific">Lactovum miscens</name>
    <dbReference type="NCBI Taxonomy" id="190387"/>
    <lineage>
        <taxon>Bacteria</taxon>
        <taxon>Bacillati</taxon>
        <taxon>Bacillota</taxon>
        <taxon>Bacilli</taxon>
        <taxon>Lactobacillales</taxon>
        <taxon>Streptococcaceae</taxon>
        <taxon>Lactovum</taxon>
    </lineage>
</organism>
<dbReference type="SUPFAM" id="SSF52540">
    <property type="entry name" value="P-loop containing nucleoside triphosphate hydrolases"/>
    <property type="match status" value="1"/>
</dbReference>
<dbReference type="AlphaFoldDB" id="A0A841C469"/>
<accession>A0A841C469</accession>
<evidence type="ECO:0000313" key="4">
    <source>
        <dbReference type="Proteomes" id="UP000562464"/>
    </source>
</evidence>
<dbReference type="RefSeq" id="WP_183538968.1">
    <property type="nucleotide sequence ID" value="NZ_JACHHV010000005.1"/>
</dbReference>
<dbReference type="Pfam" id="PF00437">
    <property type="entry name" value="T2SSE"/>
    <property type="match status" value="1"/>
</dbReference>
<dbReference type="EMBL" id="JACHHV010000005">
    <property type="protein sequence ID" value="MBB5887613.1"/>
    <property type="molecule type" value="Genomic_DNA"/>
</dbReference>
<feature type="domain" description="Bacterial type II secretion system protein E" evidence="2">
    <location>
        <begin position="236"/>
        <end position="415"/>
    </location>
</feature>
<dbReference type="PANTHER" id="PTHR30486:SF6">
    <property type="entry name" value="TYPE IV PILUS RETRACTATION ATPASE PILT"/>
    <property type="match status" value="1"/>
</dbReference>
<dbReference type="InterPro" id="IPR027417">
    <property type="entry name" value="P-loop_NTPase"/>
</dbReference>
<comment type="caution">
    <text evidence="3">The sequence shown here is derived from an EMBL/GenBank/DDBJ whole genome shotgun (WGS) entry which is preliminary data.</text>
</comment>
<evidence type="ECO:0000259" key="2">
    <source>
        <dbReference type="Pfam" id="PF00437"/>
    </source>
</evidence>
<evidence type="ECO:0000313" key="3">
    <source>
        <dbReference type="EMBL" id="MBB5887613.1"/>
    </source>
</evidence>
<sequence>MRNFLKFKNQKSPSIEQWNDKENFVKTEAPKTEILESEETQEAADFIDTLKSETLFASSKYTWKSKLLTMSNEEAEALRKRKNMAFEADIATDTSLFDDMQEKRRIVKYVDDFIVNKYASLKLEAFDNMEKRLELRDILKSDAPRLTAFPNAVLDEILEESVGLGVIERIARNKTISEINYNGTELIVESNDQKEVNQTGGYVDGDYIQRLIIGFASTIGKDFNESHPIIDLVFKNFRVSGVHKIVANGTPTISIRVSQPGIMVTEAIIEQMSNSVIANLMAGLVLAKCNIVVCGETGSGKTEMTKRLLSYIPFNEKICLIEDVFEMHAKEIFPDADVESWVVTENADASELLSTAMRHDPTWVAVTELRKGKEANQWHQALRSDHSSITSLHAASALMIPNRVMGMIGEVRNIQEERTEDEIKSLLNIGIHIKFRWIEGHKRRWIADIVEFRSKAEGDSIVIFEQDMDAKGKTTSKMQPISKDLYKRLASSGFNLSKYDQLISNYEK</sequence>
<gene>
    <name evidence="3" type="ORF">HNQ37_000485</name>
</gene>
<reference evidence="3 4" key="1">
    <citation type="submission" date="2020-08" db="EMBL/GenBank/DDBJ databases">
        <title>Genomic Encyclopedia of Type Strains, Phase IV (KMG-IV): sequencing the most valuable type-strain genomes for metagenomic binning, comparative biology and taxonomic classification.</title>
        <authorList>
            <person name="Goeker M."/>
        </authorList>
    </citation>
    <scope>NUCLEOTIDE SEQUENCE [LARGE SCALE GENOMIC DNA]</scope>
    <source>
        <strain evidence="3 4">DSM 14925</strain>
    </source>
</reference>